<dbReference type="RefSeq" id="WP_008314224.1">
    <property type="nucleotide sequence ID" value="NZ_CP115969.1"/>
</dbReference>
<proteinExistence type="predicted"/>
<dbReference type="Proteomes" id="UP000680020">
    <property type="component" value="Unassembled WGS sequence"/>
</dbReference>
<protein>
    <submittedName>
        <fullName evidence="1">Uncharacterized protein</fullName>
    </submittedName>
</protein>
<reference evidence="1" key="1">
    <citation type="submission" date="2021-03" db="EMBL/GenBank/DDBJ databases">
        <title>Identification and antibiotic profiling of Wohlfahrtiimonas chitiniclastica, an underestimated human pathogen.</title>
        <authorList>
            <person name="Kopf A."/>
            <person name="Bunk B."/>
            <person name="Coldewey S."/>
            <person name="Gunzer F."/>
            <person name="Riedel T."/>
            <person name="Schroettner P."/>
        </authorList>
    </citation>
    <scope>NUCLEOTIDE SEQUENCE</scope>
    <source>
        <strain evidence="1">DSM 100917</strain>
    </source>
</reference>
<organism evidence="1 2">
    <name type="scientific">Wohlfahrtiimonas chitiniclastica</name>
    <dbReference type="NCBI Taxonomy" id="400946"/>
    <lineage>
        <taxon>Bacteria</taxon>
        <taxon>Pseudomonadati</taxon>
        <taxon>Pseudomonadota</taxon>
        <taxon>Gammaproteobacteria</taxon>
        <taxon>Cardiobacteriales</taxon>
        <taxon>Ignatzschineriaceae</taxon>
        <taxon>Wohlfahrtiimonas</taxon>
    </lineage>
</organism>
<dbReference type="AlphaFoldDB" id="A0AB35BY08"/>
<gene>
    <name evidence="1" type="ORF">J7561_02735</name>
</gene>
<evidence type="ECO:0000313" key="2">
    <source>
        <dbReference type="Proteomes" id="UP000680020"/>
    </source>
</evidence>
<name>A0AB35BY08_9GAMM</name>
<accession>A0AB35BY08</accession>
<sequence>MTELNKNLIYKNVQMVSYKCMDKEGEEFSLVKEGDDQFVIAHITTIENERYGSHMEMTRADLEEFVKNIQEQLLGDHWVKEE</sequence>
<evidence type="ECO:0000313" key="1">
    <source>
        <dbReference type="EMBL" id="MBS7824120.1"/>
    </source>
</evidence>
<comment type="caution">
    <text evidence="1">The sequence shown here is derived from an EMBL/GenBank/DDBJ whole genome shotgun (WGS) entry which is preliminary data.</text>
</comment>
<dbReference type="EMBL" id="JAGIBU010000001">
    <property type="protein sequence ID" value="MBS7824120.1"/>
    <property type="molecule type" value="Genomic_DNA"/>
</dbReference>
<dbReference type="GeneID" id="58262809"/>